<dbReference type="AlphaFoldDB" id="G4ZZU4"/>
<name>G4ZZU4_PHYSP</name>
<dbReference type="EMBL" id="JH159158">
    <property type="protein sequence ID" value="EGZ11241.1"/>
    <property type="molecule type" value="Genomic_DNA"/>
</dbReference>
<evidence type="ECO:0000313" key="2">
    <source>
        <dbReference type="EMBL" id="EGZ11241.1"/>
    </source>
</evidence>
<sequence length="229" mass="25602">MAYPLGKGFDLVKALMGWVVVCVPVVCGLMLEFEGVKKCSRRAGTVRPALSTYTVRITLQTSSSLVPRDEFGREAHLWVFQITTVLTHSVSGRGVAFVLDRLGFITKANEQPQRVALVFVVPSDVAEQFERQEIEVKISSEEGDLCNVNGIDDTQEKALKAAGIYTVRDLRNVLEGVETLGTDALSELLDSFEFLRELLHKHDETQQQRKWLTDTLNVIPQYVWGFGPC</sequence>
<keyword evidence="3" id="KW-1185">Reference proteome</keyword>
<protein>
    <submittedName>
        <fullName evidence="2">Uncharacterized protein</fullName>
    </submittedName>
</protein>
<feature type="transmembrane region" description="Helical" evidence="1">
    <location>
        <begin position="15"/>
        <end position="33"/>
    </location>
</feature>
<dbReference type="Proteomes" id="UP000002640">
    <property type="component" value="Unassembled WGS sequence"/>
</dbReference>
<evidence type="ECO:0000313" key="3">
    <source>
        <dbReference type="Proteomes" id="UP000002640"/>
    </source>
</evidence>
<dbReference type="KEGG" id="psoj:PHYSODRAFT_304813"/>
<organism evidence="2 3">
    <name type="scientific">Phytophthora sojae (strain P6497)</name>
    <name type="common">Soybean stem and root rot agent</name>
    <name type="synonym">Phytophthora megasperma f. sp. glycines</name>
    <dbReference type="NCBI Taxonomy" id="1094619"/>
    <lineage>
        <taxon>Eukaryota</taxon>
        <taxon>Sar</taxon>
        <taxon>Stramenopiles</taxon>
        <taxon>Oomycota</taxon>
        <taxon>Peronosporomycetes</taxon>
        <taxon>Peronosporales</taxon>
        <taxon>Peronosporaceae</taxon>
        <taxon>Phytophthora</taxon>
    </lineage>
</organism>
<accession>G4ZZU4</accession>
<gene>
    <name evidence="2" type="ORF">PHYSODRAFT_304813</name>
</gene>
<dbReference type="RefSeq" id="XP_009533986.1">
    <property type="nucleotide sequence ID" value="XM_009535691.1"/>
</dbReference>
<keyword evidence="1" id="KW-0812">Transmembrane</keyword>
<reference evidence="2 3" key="1">
    <citation type="journal article" date="2006" name="Science">
        <title>Phytophthora genome sequences uncover evolutionary origins and mechanisms of pathogenesis.</title>
        <authorList>
            <person name="Tyler B.M."/>
            <person name="Tripathy S."/>
            <person name="Zhang X."/>
            <person name="Dehal P."/>
            <person name="Jiang R.H."/>
            <person name="Aerts A."/>
            <person name="Arredondo F.D."/>
            <person name="Baxter L."/>
            <person name="Bensasson D."/>
            <person name="Beynon J.L."/>
            <person name="Chapman J."/>
            <person name="Damasceno C.M."/>
            <person name="Dorrance A.E."/>
            <person name="Dou D."/>
            <person name="Dickerman A.W."/>
            <person name="Dubchak I.L."/>
            <person name="Garbelotto M."/>
            <person name="Gijzen M."/>
            <person name="Gordon S.G."/>
            <person name="Govers F."/>
            <person name="Grunwald N.J."/>
            <person name="Huang W."/>
            <person name="Ivors K.L."/>
            <person name="Jones R.W."/>
            <person name="Kamoun S."/>
            <person name="Krampis K."/>
            <person name="Lamour K.H."/>
            <person name="Lee M.K."/>
            <person name="McDonald W.H."/>
            <person name="Medina M."/>
            <person name="Meijer H.J."/>
            <person name="Nordberg E.K."/>
            <person name="Maclean D.J."/>
            <person name="Ospina-Giraldo M.D."/>
            <person name="Morris P.F."/>
            <person name="Phuntumart V."/>
            <person name="Putnam N.H."/>
            <person name="Rash S."/>
            <person name="Rose J.K."/>
            <person name="Sakihama Y."/>
            <person name="Salamov A.A."/>
            <person name="Savidor A."/>
            <person name="Scheuring C.F."/>
            <person name="Smith B.M."/>
            <person name="Sobral B.W."/>
            <person name="Terry A."/>
            <person name="Torto-Alalibo T.A."/>
            <person name="Win J."/>
            <person name="Xu Z."/>
            <person name="Zhang H."/>
            <person name="Grigoriev I.V."/>
            <person name="Rokhsar D.S."/>
            <person name="Boore J.L."/>
        </authorList>
    </citation>
    <scope>NUCLEOTIDE SEQUENCE [LARGE SCALE GENOMIC DNA]</scope>
    <source>
        <strain evidence="2 3">P6497</strain>
    </source>
</reference>
<proteinExistence type="predicted"/>
<keyword evidence="1" id="KW-1133">Transmembrane helix</keyword>
<evidence type="ECO:0000256" key="1">
    <source>
        <dbReference type="SAM" id="Phobius"/>
    </source>
</evidence>
<dbReference type="InParanoid" id="G4ZZU4"/>
<dbReference type="GeneID" id="20642461"/>
<keyword evidence="1" id="KW-0472">Membrane</keyword>